<evidence type="ECO:0000256" key="3">
    <source>
        <dbReference type="ARBA" id="ARBA00038315"/>
    </source>
</evidence>
<dbReference type="AlphaFoldDB" id="A0A8X6P2U3"/>
<feature type="compositionally biased region" description="Polar residues" evidence="4">
    <location>
        <begin position="667"/>
        <end position="678"/>
    </location>
</feature>
<accession>A0A8X6P2U3</accession>
<feature type="region of interest" description="Disordered" evidence="4">
    <location>
        <begin position="556"/>
        <end position="581"/>
    </location>
</feature>
<evidence type="ECO:0000256" key="1">
    <source>
        <dbReference type="ARBA" id="ARBA00022614"/>
    </source>
</evidence>
<dbReference type="Gene3D" id="3.80.10.10">
    <property type="entry name" value="Ribonuclease Inhibitor"/>
    <property type="match status" value="3"/>
</dbReference>
<dbReference type="Proteomes" id="UP000887013">
    <property type="component" value="Unassembled WGS sequence"/>
</dbReference>
<dbReference type="InterPro" id="IPR001611">
    <property type="entry name" value="Leu-rich_rpt"/>
</dbReference>
<comment type="caution">
    <text evidence="5">The sequence shown here is derived from an EMBL/GenBank/DDBJ whole genome shotgun (WGS) entry which is preliminary data.</text>
</comment>
<dbReference type="PROSITE" id="PS51450">
    <property type="entry name" value="LRR"/>
    <property type="match status" value="1"/>
</dbReference>
<dbReference type="PANTHER" id="PTHR24112:SF9">
    <property type="entry name" value="PROTEIN PHOSPHATASE 1 REGULATORY SUBUNIT 37"/>
    <property type="match status" value="1"/>
</dbReference>
<dbReference type="SUPFAM" id="SSF52047">
    <property type="entry name" value="RNI-like"/>
    <property type="match status" value="1"/>
</dbReference>
<dbReference type="InterPro" id="IPR032675">
    <property type="entry name" value="LRR_dom_sf"/>
</dbReference>
<sequence>MSVNDLEIDIDCALNNIFEKSASAPSSPNERSSVLREIVNVGGHAKARRVTFPDDETIVTGYFEAPDPWGEDYPVSTDNIVAAYRAACWKQGVKPLQKVLQQLQNVQMSADLEFELNLKGENLDTHHCEALEEIFKRLQFRSLLLENSNLDDEGAAAIFDMIEYYDTTSHLNISCNKNIGNQGWQACSKMLKRTPCLQYLDASKTSQNEQSLLILGRAFRTGSYLVTLHLENSGIFGRPLVILVAALKLNNTLLELYLGENKICSADGLQLGNLLRSNSTLELLDLRTNNLQDLGICHLIDGLCQQAANCGECLKTLNLSNNGLTRNGMAHVNRALLVSESLTNLDLSNNSICDEGIQHMKQGLLTNQSLQQLNLMNSKITCEGSVALAEFIADNQHIAQIDLRGNDIKLAGLMALSLSLKHNQSMICLNVDLTIKTNVGEDGVNNEMKLIEEIAEYCKRNENRINSEHMQDKNINFVVQNSNIPVVTNETELTALLQEHEDSSGSGSTIDTSPKSHPTSNRMSSSQTFPSDPVRYPDWSPKNRFQVCRVILDAEMNSQDNNSKTSSSTTKGESTNQSEESVFFPASPIESGYDSNSSSPFINKEEANEAEVKKAYIRHQDSIAILKQHGRISSNPAVDVEDQQINEDDETNYSEVQAGDVGMGDDVNSSQRENSQSGLMARRASGGKVVKKLTFLLPDDYTEHVNGMKTNRRMSTPAVATQKLVQQKHKVMNLKLGRQLEGLDLRSSVPLSPTRLREGLIFPEPFETKIAIGEGS</sequence>
<reference evidence="5" key="1">
    <citation type="submission" date="2020-08" db="EMBL/GenBank/DDBJ databases">
        <title>Multicomponent nature underlies the extraordinary mechanical properties of spider dragline silk.</title>
        <authorList>
            <person name="Kono N."/>
            <person name="Nakamura H."/>
            <person name="Mori M."/>
            <person name="Yoshida Y."/>
            <person name="Ohtoshi R."/>
            <person name="Malay A.D."/>
            <person name="Moran D.A.P."/>
            <person name="Tomita M."/>
            <person name="Numata K."/>
            <person name="Arakawa K."/>
        </authorList>
    </citation>
    <scope>NUCLEOTIDE SEQUENCE</scope>
</reference>
<evidence type="ECO:0000256" key="2">
    <source>
        <dbReference type="ARBA" id="ARBA00022737"/>
    </source>
</evidence>
<proteinExistence type="inferred from homology"/>
<feature type="compositionally biased region" description="Low complexity" evidence="4">
    <location>
        <begin position="504"/>
        <end position="513"/>
    </location>
</feature>
<organism evidence="5 6">
    <name type="scientific">Nephila pilipes</name>
    <name type="common">Giant wood spider</name>
    <name type="synonym">Nephila maculata</name>
    <dbReference type="NCBI Taxonomy" id="299642"/>
    <lineage>
        <taxon>Eukaryota</taxon>
        <taxon>Metazoa</taxon>
        <taxon>Ecdysozoa</taxon>
        <taxon>Arthropoda</taxon>
        <taxon>Chelicerata</taxon>
        <taxon>Arachnida</taxon>
        <taxon>Araneae</taxon>
        <taxon>Araneomorphae</taxon>
        <taxon>Entelegynae</taxon>
        <taxon>Araneoidea</taxon>
        <taxon>Nephilidae</taxon>
        <taxon>Nephila</taxon>
    </lineage>
</organism>
<dbReference type="OrthoDB" id="10034042at2759"/>
<feature type="region of interest" description="Disordered" evidence="4">
    <location>
        <begin position="634"/>
        <end position="683"/>
    </location>
</feature>
<comment type="similarity">
    <text evidence="3">Belongs to the PPP1R37 family.</text>
</comment>
<keyword evidence="1" id="KW-0433">Leucine-rich repeat</keyword>
<evidence type="ECO:0000313" key="6">
    <source>
        <dbReference type="Proteomes" id="UP000887013"/>
    </source>
</evidence>
<name>A0A8X6P2U3_NEPPI</name>
<feature type="compositionally biased region" description="Low complexity" evidence="4">
    <location>
        <begin position="557"/>
        <end position="576"/>
    </location>
</feature>
<dbReference type="SMART" id="SM00368">
    <property type="entry name" value="LRR_RI"/>
    <property type="match status" value="6"/>
</dbReference>
<dbReference type="CDD" id="cd00116">
    <property type="entry name" value="LRR_RI"/>
    <property type="match status" value="1"/>
</dbReference>
<feature type="region of interest" description="Disordered" evidence="4">
    <location>
        <begin position="499"/>
        <end position="537"/>
    </location>
</feature>
<gene>
    <name evidence="5" type="primary">PPP1R37</name>
    <name evidence="5" type="ORF">NPIL_99511</name>
</gene>
<feature type="compositionally biased region" description="Acidic residues" evidence="4">
    <location>
        <begin position="639"/>
        <end position="652"/>
    </location>
</feature>
<keyword evidence="6" id="KW-1185">Reference proteome</keyword>
<evidence type="ECO:0000256" key="4">
    <source>
        <dbReference type="SAM" id="MobiDB-lite"/>
    </source>
</evidence>
<evidence type="ECO:0000313" key="5">
    <source>
        <dbReference type="EMBL" id="GFT48389.1"/>
    </source>
</evidence>
<feature type="compositionally biased region" description="Polar residues" evidence="4">
    <location>
        <begin position="515"/>
        <end position="530"/>
    </location>
</feature>
<dbReference type="Pfam" id="PF13516">
    <property type="entry name" value="LRR_6"/>
    <property type="match status" value="3"/>
</dbReference>
<dbReference type="EMBL" id="BMAW01065002">
    <property type="protein sequence ID" value="GFT48389.1"/>
    <property type="molecule type" value="Genomic_DNA"/>
</dbReference>
<protein>
    <submittedName>
        <fullName evidence="5">Protein phosphatase 1 regulatory subunit 37</fullName>
    </submittedName>
</protein>
<dbReference type="InterPro" id="IPR051279">
    <property type="entry name" value="PP1-Reg/Actin-Interact_Protein"/>
</dbReference>
<keyword evidence="2" id="KW-0677">Repeat</keyword>
<dbReference type="PANTHER" id="PTHR24112">
    <property type="entry name" value="LEUCINE-RICH REPEAT, ISOFORM F-RELATED"/>
    <property type="match status" value="1"/>
</dbReference>